<name>A0A9P8TSS8_9HYPO</name>
<evidence type="ECO:0000313" key="2">
    <source>
        <dbReference type="Proteomes" id="UP000827724"/>
    </source>
</evidence>
<protein>
    <submittedName>
        <fullName evidence="1">Uncharacterized protein</fullName>
    </submittedName>
</protein>
<gene>
    <name evidence="1" type="ORF">Trco_008409</name>
</gene>
<sequence>MHLPTLAMGVAVFALPNPPGACALLSKPDDKNNKHDCSLVAYSIPPDGQHSFKQLHANIEAA</sequence>
<organism evidence="1 2">
    <name type="scientific">Trichoderma cornu-damae</name>
    <dbReference type="NCBI Taxonomy" id="654480"/>
    <lineage>
        <taxon>Eukaryota</taxon>
        <taxon>Fungi</taxon>
        <taxon>Dikarya</taxon>
        <taxon>Ascomycota</taxon>
        <taxon>Pezizomycotina</taxon>
        <taxon>Sordariomycetes</taxon>
        <taxon>Hypocreomycetidae</taxon>
        <taxon>Hypocreales</taxon>
        <taxon>Hypocreaceae</taxon>
        <taxon>Trichoderma</taxon>
    </lineage>
</organism>
<reference evidence="1" key="1">
    <citation type="submission" date="2021-08" db="EMBL/GenBank/DDBJ databases">
        <title>Chromosome-Level Trichoderma cornu-damae using Hi-C Data.</title>
        <authorList>
            <person name="Kim C.S."/>
        </authorList>
    </citation>
    <scope>NUCLEOTIDE SEQUENCE</scope>
    <source>
        <strain evidence="1">KA19-0412C</strain>
    </source>
</reference>
<dbReference type="EMBL" id="JAIWOZ010000007">
    <property type="protein sequence ID" value="KAH6603634.1"/>
    <property type="molecule type" value="Genomic_DNA"/>
</dbReference>
<accession>A0A9P8TSS8</accession>
<comment type="caution">
    <text evidence="1">The sequence shown here is derived from an EMBL/GenBank/DDBJ whole genome shotgun (WGS) entry which is preliminary data.</text>
</comment>
<evidence type="ECO:0000313" key="1">
    <source>
        <dbReference type="EMBL" id="KAH6603634.1"/>
    </source>
</evidence>
<proteinExistence type="predicted"/>
<keyword evidence="2" id="KW-1185">Reference proteome</keyword>
<dbReference type="Proteomes" id="UP000827724">
    <property type="component" value="Unassembled WGS sequence"/>
</dbReference>
<dbReference type="AlphaFoldDB" id="A0A9P8TSS8"/>